<dbReference type="SUPFAM" id="SSF51679">
    <property type="entry name" value="Bacterial luciferase-like"/>
    <property type="match status" value="2"/>
</dbReference>
<evidence type="ECO:0000313" key="7">
    <source>
        <dbReference type="EMBL" id="EMF51262.1"/>
    </source>
</evidence>
<keyword evidence="1" id="KW-0285">Flavoprotein</keyword>
<dbReference type="Gene3D" id="3.20.20.30">
    <property type="entry name" value="Luciferase-like domain"/>
    <property type="match status" value="2"/>
</dbReference>
<keyword evidence="3" id="KW-0560">Oxidoreductase</keyword>
<dbReference type="InterPro" id="IPR051260">
    <property type="entry name" value="Diverse_substr_monoxygenases"/>
</dbReference>
<sequence>MHLAAAIDQRAVGDVGAFVELARLAERGVLDFVTLGDAAGRPGPDASAVLARVAPETGRVGLVPAMAAARAEPSRARAAVATLDWVSRGRAGWWIEGPGPQEQEQEQEQGEARRFGRWHVASGDVPGRDVGGQDDAATRSGAGCEDGAAGVRAGGSECSDGREGDDGWEEDGRDKGGWEEAGREEDGWERSHRVEGAESAGGAGLRGPAIVPRSPQGRPVRVVDATEGESRGAAARYADVALLRVTDPAHADAVREELRDTAARFGRDPDELRVLASLGVDLGGGEHAAEPGHGGGGPRRTADGPLYRGGPVDLAELVAAWHRAGAVDGFHLVPVEPRRDLERLVNATVALLQHRGLFRTFYPGSTLREHLGLARPVGGCAATARARGKATGAAS</sequence>
<feature type="domain" description="Luciferase-like" evidence="6">
    <location>
        <begin position="206"/>
        <end position="280"/>
    </location>
</feature>
<dbReference type="PANTHER" id="PTHR30011">
    <property type="entry name" value="ALKANESULFONATE MONOOXYGENASE-RELATED"/>
    <property type="match status" value="1"/>
</dbReference>
<dbReference type="EMBL" id="KB405096">
    <property type="protein sequence ID" value="EMF51262.1"/>
    <property type="molecule type" value="Genomic_DNA"/>
</dbReference>
<keyword evidence="2" id="KW-0288">FMN</keyword>
<reference evidence="8" key="1">
    <citation type="journal article" date="2013" name="Genome Announc.">
        <title>Draft Genome Sequence of Streptomyces bottropensis ATCC 25435, a Bottromycin-Producing Actinomycete.</title>
        <authorList>
            <person name="Zhang H."/>
            <person name="Zhou W."/>
            <person name="Zhuang Y."/>
            <person name="Liang X."/>
            <person name="Liu T."/>
        </authorList>
    </citation>
    <scope>NUCLEOTIDE SEQUENCE [LARGE SCALE GENOMIC DNA]</scope>
    <source>
        <strain evidence="8">ATCC 25435</strain>
    </source>
</reference>
<evidence type="ECO:0000259" key="6">
    <source>
        <dbReference type="Pfam" id="PF00296"/>
    </source>
</evidence>
<dbReference type="GO" id="GO:0004497">
    <property type="term" value="F:monooxygenase activity"/>
    <property type="evidence" value="ECO:0007669"/>
    <property type="project" value="UniProtKB-KW"/>
</dbReference>
<keyword evidence="4" id="KW-0503">Monooxygenase</keyword>
<name>M3D521_9ACTN</name>
<feature type="region of interest" description="Disordered" evidence="5">
    <location>
        <begin position="121"/>
        <end position="219"/>
    </location>
</feature>
<feature type="compositionally biased region" description="Gly residues" evidence="5">
    <location>
        <begin position="283"/>
        <end position="298"/>
    </location>
</feature>
<feature type="domain" description="Luciferase-like" evidence="6">
    <location>
        <begin position="13"/>
        <end position="107"/>
    </location>
</feature>
<evidence type="ECO:0000256" key="1">
    <source>
        <dbReference type="ARBA" id="ARBA00022630"/>
    </source>
</evidence>
<evidence type="ECO:0000256" key="4">
    <source>
        <dbReference type="ARBA" id="ARBA00023033"/>
    </source>
</evidence>
<accession>M3D521</accession>
<dbReference type="Pfam" id="PF00296">
    <property type="entry name" value="Bac_luciferase"/>
    <property type="match status" value="2"/>
</dbReference>
<dbReference type="InterPro" id="IPR011251">
    <property type="entry name" value="Luciferase-like_dom"/>
</dbReference>
<dbReference type="InterPro" id="IPR036661">
    <property type="entry name" value="Luciferase-like_sf"/>
</dbReference>
<evidence type="ECO:0000256" key="5">
    <source>
        <dbReference type="SAM" id="MobiDB-lite"/>
    </source>
</evidence>
<feature type="compositionally biased region" description="Basic and acidic residues" evidence="5">
    <location>
        <begin position="159"/>
        <end position="196"/>
    </location>
</feature>
<organism evidence="7 8">
    <name type="scientific">Streptomyces bottropensis ATCC 25435</name>
    <dbReference type="NCBI Taxonomy" id="1054862"/>
    <lineage>
        <taxon>Bacteria</taxon>
        <taxon>Bacillati</taxon>
        <taxon>Actinomycetota</taxon>
        <taxon>Actinomycetes</taxon>
        <taxon>Kitasatosporales</taxon>
        <taxon>Streptomycetaceae</taxon>
        <taxon>Streptomyces</taxon>
    </lineage>
</organism>
<evidence type="ECO:0000313" key="8">
    <source>
        <dbReference type="Proteomes" id="UP000030760"/>
    </source>
</evidence>
<gene>
    <name evidence="7" type="ORF">SBD_6967</name>
</gene>
<dbReference type="Proteomes" id="UP000030760">
    <property type="component" value="Unassembled WGS sequence"/>
</dbReference>
<proteinExistence type="predicted"/>
<dbReference type="PANTHER" id="PTHR30011:SF16">
    <property type="entry name" value="C2H2 FINGER DOMAIN TRANSCRIPTION FACTOR (EUROFUNG)-RELATED"/>
    <property type="match status" value="1"/>
</dbReference>
<feature type="region of interest" description="Disordered" evidence="5">
    <location>
        <begin position="283"/>
        <end position="304"/>
    </location>
</feature>
<protein>
    <recommendedName>
        <fullName evidence="6">Luciferase-like domain-containing protein</fullName>
    </recommendedName>
</protein>
<evidence type="ECO:0000256" key="2">
    <source>
        <dbReference type="ARBA" id="ARBA00022643"/>
    </source>
</evidence>
<dbReference type="GO" id="GO:0016705">
    <property type="term" value="F:oxidoreductase activity, acting on paired donors, with incorporation or reduction of molecular oxygen"/>
    <property type="evidence" value="ECO:0007669"/>
    <property type="project" value="InterPro"/>
</dbReference>
<dbReference type="AlphaFoldDB" id="M3D521"/>
<evidence type="ECO:0000256" key="3">
    <source>
        <dbReference type="ARBA" id="ARBA00023002"/>
    </source>
</evidence>